<dbReference type="VEuPathDB" id="FungiDB:TREMEDRAFT_65432"/>
<dbReference type="OMA" id="QENHRAY"/>
<keyword evidence="3" id="KW-1185">Reference proteome</keyword>
<accession>A0A4Q1BR37</accession>
<evidence type="ECO:0000313" key="3">
    <source>
        <dbReference type="Proteomes" id="UP000289152"/>
    </source>
</evidence>
<feature type="compositionally biased region" description="Basic and acidic residues" evidence="1">
    <location>
        <begin position="380"/>
        <end position="405"/>
    </location>
</feature>
<dbReference type="AlphaFoldDB" id="A0A4Q1BR37"/>
<comment type="caution">
    <text evidence="2">The sequence shown here is derived from an EMBL/GenBank/DDBJ whole genome shotgun (WGS) entry which is preliminary data.</text>
</comment>
<evidence type="ECO:0000313" key="2">
    <source>
        <dbReference type="EMBL" id="RXK40419.1"/>
    </source>
</evidence>
<feature type="compositionally biased region" description="Low complexity" evidence="1">
    <location>
        <begin position="162"/>
        <end position="171"/>
    </location>
</feature>
<feature type="region of interest" description="Disordered" evidence="1">
    <location>
        <begin position="210"/>
        <end position="230"/>
    </location>
</feature>
<dbReference type="EMBL" id="SDIL01000018">
    <property type="protein sequence ID" value="RXK40419.1"/>
    <property type="molecule type" value="Genomic_DNA"/>
</dbReference>
<dbReference type="Proteomes" id="UP000289152">
    <property type="component" value="Unassembled WGS sequence"/>
</dbReference>
<dbReference type="OrthoDB" id="2595104at2759"/>
<feature type="compositionally biased region" description="Low complexity" evidence="1">
    <location>
        <begin position="335"/>
        <end position="350"/>
    </location>
</feature>
<evidence type="ECO:0000256" key="1">
    <source>
        <dbReference type="SAM" id="MobiDB-lite"/>
    </source>
</evidence>
<sequence length="469" mass="50398">MGVQSLPPQTLGPRRPPALSTMFEEDLERCIICGNQCESLYCSSKCRLDDLKGTPSPARNGQAPIRLTAQLPLSLSPLIRPTHQISPKILARKPRSARSDSSGSDSSLGHSPNTIPSGPGSPHKDILNLPPPAYPIQQSLTFAGSMPVKIPALLPKPPSPPHGSVSPYPSSRPLAMGGSIDTLHFGRKPGATNSVTSPNALIPMCACGKPANHKGRQSSKEREGSGFSRLSLGPAITSAEPENNAHPIRVNRVVSDPIVPTPHERFLTQKSDKLALPQENHRAYGISNMLGGSLLSRSRSDPMPPNLASLNTPRRISSAQIVPFTPHQSTDVEILASPLPGGGAPPSLAPTHMPERRGRSRERHQHPTLDSPGSLLVQPPERERPPSRSRQRRDEEQRVVKKERVSPISTPNEPPQILPSWSTDEKAGGEVVPARPPGSGNKSPISPARGVMREEDLQRANKVLRGVFG</sequence>
<dbReference type="InParanoid" id="A0A4Q1BR37"/>
<protein>
    <submittedName>
        <fullName evidence="2">Uncharacterized protein</fullName>
    </submittedName>
</protein>
<gene>
    <name evidence="2" type="ORF">M231_02252</name>
</gene>
<reference evidence="2 3" key="1">
    <citation type="submission" date="2016-06" db="EMBL/GenBank/DDBJ databases">
        <title>Evolution of pathogenesis and genome organization in the Tremellales.</title>
        <authorList>
            <person name="Cuomo C."/>
            <person name="Litvintseva A."/>
            <person name="Heitman J."/>
            <person name="Chen Y."/>
            <person name="Sun S."/>
            <person name="Springer D."/>
            <person name="Dromer F."/>
            <person name="Young S."/>
            <person name="Zeng Q."/>
            <person name="Chapman S."/>
            <person name="Gujja S."/>
            <person name="Saif S."/>
            <person name="Birren B."/>
        </authorList>
    </citation>
    <scope>NUCLEOTIDE SEQUENCE [LARGE SCALE GENOMIC DNA]</scope>
    <source>
        <strain evidence="2 3">ATCC 28783</strain>
    </source>
</reference>
<feature type="compositionally biased region" description="Low complexity" evidence="1">
    <location>
        <begin position="99"/>
        <end position="111"/>
    </location>
</feature>
<organism evidence="2 3">
    <name type="scientific">Tremella mesenterica</name>
    <name type="common">Jelly fungus</name>
    <dbReference type="NCBI Taxonomy" id="5217"/>
    <lineage>
        <taxon>Eukaryota</taxon>
        <taxon>Fungi</taxon>
        <taxon>Dikarya</taxon>
        <taxon>Basidiomycota</taxon>
        <taxon>Agaricomycotina</taxon>
        <taxon>Tremellomycetes</taxon>
        <taxon>Tremellales</taxon>
        <taxon>Tremellaceae</taxon>
        <taxon>Tremella</taxon>
    </lineage>
</organism>
<feature type="region of interest" description="Disordered" evidence="1">
    <location>
        <begin position="153"/>
        <end position="175"/>
    </location>
</feature>
<name>A0A4Q1BR37_TREME</name>
<proteinExistence type="predicted"/>
<feature type="region of interest" description="Disordered" evidence="1">
    <location>
        <begin position="334"/>
        <end position="456"/>
    </location>
</feature>
<feature type="region of interest" description="Disordered" evidence="1">
    <location>
        <begin position="84"/>
        <end position="132"/>
    </location>
</feature>